<reference evidence="1 2" key="1">
    <citation type="submission" date="2023-03" db="EMBL/GenBank/DDBJ databases">
        <title>Bacillus Genome Sequencing.</title>
        <authorList>
            <person name="Dunlap C."/>
        </authorList>
    </citation>
    <scope>NUCLEOTIDE SEQUENCE [LARGE SCALE GENOMIC DNA]</scope>
    <source>
        <strain evidence="1 2">BD-533</strain>
    </source>
</reference>
<evidence type="ECO:0000313" key="1">
    <source>
        <dbReference type="EMBL" id="MEC0231192.1"/>
    </source>
</evidence>
<sequence length="140" mass="16432">MTTAEELDDIKLYILLPMLLEMIDRWSSYPEITPLKHLHKSQFQQLLDMITLDHVEVKQKLKLADIKVLRDMKLGPSYDYKAYVRGYVETLTFWKGHIKSELSITLGQYVGKLDKSKFIIKPVVEVKEQVVDRSLFVNFD</sequence>
<accession>A0ABU6GD66</accession>
<gene>
    <name evidence="1" type="ORF">P4I72_29255</name>
</gene>
<name>A0ABU6GD66_9BACL</name>
<proteinExistence type="predicted"/>
<dbReference type="Pfam" id="PF26325">
    <property type="entry name" value="YhjD"/>
    <property type="match status" value="1"/>
</dbReference>
<comment type="caution">
    <text evidence="1">The sequence shown here is derived from an EMBL/GenBank/DDBJ whole genome shotgun (WGS) entry which is preliminary data.</text>
</comment>
<protein>
    <submittedName>
        <fullName evidence="1">Uncharacterized protein</fullName>
    </submittedName>
</protein>
<keyword evidence="2" id="KW-1185">Reference proteome</keyword>
<dbReference type="Proteomes" id="UP001338137">
    <property type="component" value="Unassembled WGS sequence"/>
</dbReference>
<dbReference type="InterPro" id="IPR058600">
    <property type="entry name" value="YhjD-like"/>
</dbReference>
<dbReference type="EMBL" id="JARLKY010000088">
    <property type="protein sequence ID" value="MEC0231192.1"/>
    <property type="molecule type" value="Genomic_DNA"/>
</dbReference>
<evidence type="ECO:0000313" key="2">
    <source>
        <dbReference type="Proteomes" id="UP001338137"/>
    </source>
</evidence>
<organism evidence="1 2">
    <name type="scientific">Paenibacillus alba</name>
    <dbReference type="NCBI Taxonomy" id="1197127"/>
    <lineage>
        <taxon>Bacteria</taxon>
        <taxon>Bacillati</taxon>
        <taxon>Bacillota</taxon>
        <taxon>Bacilli</taxon>
        <taxon>Bacillales</taxon>
        <taxon>Paenibacillaceae</taxon>
        <taxon>Paenibacillus</taxon>
    </lineage>
</organism>
<dbReference type="RefSeq" id="WP_326075140.1">
    <property type="nucleotide sequence ID" value="NZ_JARLKY010000088.1"/>
</dbReference>